<keyword evidence="1" id="KW-0677">Repeat</keyword>
<evidence type="ECO:0000259" key="4">
    <source>
        <dbReference type="Pfam" id="PF14432"/>
    </source>
</evidence>
<keyword evidence="6" id="KW-1185">Reference proteome</keyword>
<comment type="caution">
    <text evidence="5">The sequence shown here is derived from an EMBL/GenBank/DDBJ whole genome shotgun (WGS) entry which is preliminary data.</text>
</comment>
<feature type="repeat" description="PPR" evidence="3">
    <location>
        <begin position="360"/>
        <end position="394"/>
    </location>
</feature>
<dbReference type="GO" id="GO:0099402">
    <property type="term" value="P:plant organ development"/>
    <property type="evidence" value="ECO:0007669"/>
    <property type="project" value="UniProtKB-ARBA"/>
</dbReference>
<dbReference type="Pfam" id="PF20431">
    <property type="entry name" value="E_motif"/>
    <property type="match status" value="1"/>
</dbReference>
<reference evidence="5 6" key="1">
    <citation type="submission" date="2020-08" db="EMBL/GenBank/DDBJ databases">
        <title>Plant Genome Project.</title>
        <authorList>
            <person name="Zhang R.-G."/>
        </authorList>
    </citation>
    <scope>NUCLEOTIDE SEQUENCE [LARGE SCALE GENOMIC DNA]</scope>
    <source>
        <tissue evidence="5">Rhizome</tissue>
    </source>
</reference>
<dbReference type="Proteomes" id="UP000734854">
    <property type="component" value="Unassembled WGS sequence"/>
</dbReference>
<evidence type="ECO:0000256" key="3">
    <source>
        <dbReference type="PROSITE-ProRule" id="PRU00708"/>
    </source>
</evidence>
<evidence type="ECO:0000256" key="2">
    <source>
        <dbReference type="ARBA" id="ARBA00061659"/>
    </source>
</evidence>
<sequence length="668" mass="74025">MALTNCQVPALPESSLLSSETSKFTCKAIVDTGKYHSSSLTLSKNKSLREASKCGSLELASRAPTHDSFHAAALENFKKMLHCGVQPTPLTFSSLLRSCADAGSLCMGRQIHSQIIVHGFSSNTILESALIAVYTRCGEVGNGRQIFETMERKNAITWNSMIRRYSQIGNSEQALYLFGLMRRDGLAPDSFTFPALLAGATSAGSKLLGEFTGVHAYAIKVGLERDCFVGSSLIAMYSTNGFFQDARQAFDSVSSKDVGVWSSIISANIKAQRANDALDLFTEMLNLNFQPNQFIFSSSLTACGQLSILETGKQVHASCLKSNDAMDTATQNSLISMYSNCGCIQEARRVFNSLEEYRRNVISFNSMISASAQHGYPKEAAELFEQLQQVGLRPDGITMLNLLSAFNHAGLVREGVSSFSAMVEGANDQVGYRHYACIVDMLSRAGKIDEALRFIIRDMPFEPDTPLWRIVLGACSKHRNLRVAKQVARLLLEMEPEEAANYVLLANVYARSGRWRQAEEVRQLMKGKGIEKEAGFSWIEIDKATHTFGVEDRPHPLSVKIYQKLQELMSGIEAVGYVPDISFTLHDLDGAGRRQSLYYHSEKLAFAFGDLSAARGVQLRIMKNLRVCGDCHNAYKHFSLITSREIVLRDKYRFHHFSKGACSCGDYW</sequence>
<comment type="similarity">
    <text evidence="2">Belongs to the PPR family. PCMP-E subfamily.</text>
</comment>
<dbReference type="FunFam" id="1.25.40.10:FF:000285">
    <property type="entry name" value="Pentatricopeptide repeat-containing protein, chloroplastic"/>
    <property type="match status" value="1"/>
</dbReference>
<protein>
    <recommendedName>
        <fullName evidence="4">DYW domain-containing protein</fullName>
    </recommendedName>
</protein>
<dbReference type="AlphaFoldDB" id="A0A8J5LYP0"/>
<dbReference type="GO" id="GO:0003723">
    <property type="term" value="F:RNA binding"/>
    <property type="evidence" value="ECO:0007669"/>
    <property type="project" value="InterPro"/>
</dbReference>
<dbReference type="PANTHER" id="PTHR47926">
    <property type="entry name" value="PENTATRICOPEPTIDE REPEAT-CONTAINING PROTEIN"/>
    <property type="match status" value="1"/>
</dbReference>
<dbReference type="InterPro" id="IPR046960">
    <property type="entry name" value="PPR_At4g14850-like_plant"/>
</dbReference>
<name>A0A8J5LYP0_ZINOF</name>
<dbReference type="Pfam" id="PF01535">
    <property type="entry name" value="PPR"/>
    <property type="match status" value="3"/>
</dbReference>
<dbReference type="InterPro" id="IPR046848">
    <property type="entry name" value="E_motif"/>
</dbReference>
<dbReference type="NCBIfam" id="TIGR00756">
    <property type="entry name" value="PPR"/>
    <property type="match status" value="2"/>
</dbReference>
<dbReference type="EMBL" id="JACMSC010000001">
    <property type="protein sequence ID" value="KAG6536656.1"/>
    <property type="molecule type" value="Genomic_DNA"/>
</dbReference>
<dbReference type="Pfam" id="PF13041">
    <property type="entry name" value="PPR_2"/>
    <property type="match status" value="1"/>
</dbReference>
<feature type="repeat" description="PPR" evidence="3">
    <location>
        <begin position="498"/>
        <end position="532"/>
    </location>
</feature>
<dbReference type="InterPro" id="IPR002885">
    <property type="entry name" value="PPR_rpt"/>
</dbReference>
<evidence type="ECO:0000256" key="1">
    <source>
        <dbReference type="ARBA" id="ARBA00022737"/>
    </source>
</evidence>
<dbReference type="GO" id="GO:0009451">
    <property type="term" value="P:RNA modification"/>
    <property type="evidence" value="ECO:0007669"/>
    <property type="project" value="InterPro"/>
</dbReference>
<dbReference type="OrthoDB" id="185373at2759"/>
<feature type="repeat" description="PPR" evidence="3">
    <location>
        <begin position="154"/>
        <end position="188"/>
    </location>
</feature>
<dbReference type="FunFam" id="1.25.40.10:FF:000158">
    <property type="entry name" value="pentatricopeptide repeat-containing protein At2g33680"/>
    <property type="match status" value="1"/>
</dbReference>
<evidence type="ECO:0000313" key="5">
    <source>
        <dbReference type="EMBL" id="KAG6536656.1"/>
    </source>
</evidence>
<dbReference type="PROSITE" id="PS51375">
    <property type="entry name" value="PPR"/>
    <property type="match status" value="4"/>
</dbReference>
<dbReference type="GO" id="GO:0005739">
    <property type="term" value="C:mitochondrion"/>
    <property type="evidence" value="ECO:0007669"/>
    <property type="project" value="UniProtKB-ARBA"/>
</dbReference>
<dbReference type="FunFam" id="1.25.40.10:FF:000205">
    <property type="entry name" value="Pentatricopeptide repeat-containing protein, mitochondrial"/>
    <property type="match status" value="1"/>
</dbReference>
<accession>A0A8J5LYP0</accession>
<evidence type="ECO:0000313" key="6">
    <source>
        <dbReference type="Proteomes" id="UP000734854"/>
    </source>
</evidence>
<dbReference type="Pfam" id="PF14432">
    <property type="entry name" value="DYW_deaminase"/>
    <property type="match status" value="1"/>
</dbReference>
<dbReference type="GO" id="GO:0008270">
    <property type="term" value="F:zinc ion binding"/>
    <property type="evidence" value="ECO:0007669"/>
    <property type="project" value="InterPro"/>
</dbReference>
<organism evidence="5 6">
    <name type="scientific">Zingiber officinale</name>
    <name type="common">Ginger</name>
    <name type="synonym">Amomum zingiber</name>
    <dbReference type="NCBI Taxonomy" id="94328"/>
    <lineage>
        <taxon>Eukaryota</taxon>
        <taxon>Viridiplantae</taxon>
        <taxon>Streptophyta</taxon>
        <taxon>Embryophyta</taxon>
        <taxon>Tracheophyta</taxon>
        <taxon>Spermatophyta</taxon>
        <taxon>Magnoliopsida</taxon>
        <taxon>Liliopsida</taxon>
        <taxon>Zingiberales</taxon>
        <taxon>Zingiberaceae</taxon>
        <taxon>Zingiber</taxon>
    </lineage>
</organism>
<dbReference type="InterPro" id="IPR032867">
    <property type="entry name" value="DYW_dom"/>
</dbReference>
<feature type="repeat" description="PPR" evidence="3">
    <location>
        <begin position="257"/>
        <end position="291"/>
    </location>
</feature>
<gene>
    <name evidence="5" type="ORF">ZIOFF_001715</name>
</gene>
<dbReference type="PANTHER" id="PTHR47926:SF530">
    <property type="entry name" value="DYW DOMAIN-CONTAINING PROTEIN"/>
    <property type="match status" value="1"/>
</dbReference>
<feature type="domain" description="DYW" evidence="4">
    <location>
        <begin position="576"/>
        <end position="668"/>
    </location>
</feature>
<proteinExistence type="inferred from homology"/>